<dbReference type="EMBL" id="JAUIZM010000008">
    <property type="protein sequence ID" value="KAK1368347.1"/>
    <property type="molecule type" value="Genomic_DNA"/>
</dbReference>
<proteinExistence type="predicted"/>
<keyword evidence="2" id="KW-1185">Reference proteome</keyword>
<dbReference type="Proteomes" id="UP001237642">
    <property type="component" value="Unassembled WGS sequence"/>
</dbReference>
<dbReference type="AlphaFoldDB" id="A0AAD8HJ91"/>
<evidence type="ECO:0000313" key="1">
    <source>
        <dbReference type="EMBL" id="KAK1368347.1"/>
    </source>
</evidence>
<dbReference type="PANTHER" id="PTHR10775">
    <property type="entry name" value="OS08G0208400 PROTEIN"/>
    <property type="match status" value="1"/>
</dbReference>
<evidence type="ECO:0000313" key="2">
    <source>
        <dbReference type="Proteomes" id="UP001237642"/>
    </source>
</evidence>
<accession>A0AAD8HJ91</accession>
<comment type="caution">
    <text evidence="1">The sequence shown here is derived from an EMBL/GenBank/DDBJ whole genome shotgun (WGS) entry which is preliminary data.</text>
</comment>
<sequence length="156" mass="18048">MTNNEEDDVHVDRLEKMIQDMEDHFMHQPDILNSLVDDSKNLLYPGCNDKFSRLSTTLRLCKLKVKHSWSDKSFTEMLQLFGEILLTSNVLPTSTYQTKKVLCPMGMNVKKMHASPNDCVLFQNEHEDPDICPKCHSIHFFPPQLVTKPTKKELAK</sequence>
<reference evidence="1" key="1">
    <citation type="submission" date="2023-02" db="EMBL/GenBank/DDBJ databases">
        <title>Genome of toxic invasive species Heracleum sosnowskyi carries increased number of genes despite the absence of recent whole-genome duplications.</title>
        <authorList>
            <person name="Schelkunov M."/>
            <person name="Shtratnikova V."/>
            <person name="Makarenko M."/>
            <person name="Klepikova A."/>
            <person name="Omelchenko D."/>
            <person name="Novikova G."/>
            <person name="Obukhova E."/>
            <person name="Bogdanov V."/>
            <person name="Penin A."/>
            <person name="Logacheva M."/>
        </authorList>
    </citation>
    <scope>NUCLEOTIDE SEQUENCE</scope>
    <source>
        <strain evidence="1">Hsosn_3</strain>
        <tissue evidence="1">Leaf</tissue>
    </source>
</reference>
<organism evidence="1 2">
    <name type="scientific">Heracleum sosnowskyi</name>
    <dbReference type="NCBI Taxonomy" id="360622"/>
    <lineage>
        <taxon>Eukaryota</taxon>
        <taxon>Viridiplantae</taxon>
        <taxon>Streptophyta</taxon>
        <taxon>Embryophyta</taxon>
        <taxon>Tracheophyta</taxon>
        <taxon>Spermatophyta</taxon>
        <taxon>Magnoliopsida</taxon>
        <taxon>eudicotyledons</taxon>
        <taxon>Gunneridae</taxon>
        <taxon>Pentapetalae</taxon>
        <taxon>asterids</taxon>
        <taxon>campanulids</taxon>
        <taxon>Apiales</taxon>
        <taxon>Apiaceae</taxon>
        <taxon>Apioideae</taxon>
        <taxon>apioid superclade</taxon>
        <taxon>Tordylieae</taxon>
        <taxon>Tordyliinae</taxon>
        <taxon>Heracleum</taxon>
    </lineage>
</organism>
<dbReference type="PANTHER" id="PTHR10775:SF182">
    <property type="entry name" value="TRANSPOSON, EN_SPM-LIKE, TRANSPOSASE-ASSOCIATED DOMAIN PROTEIN-RELATED"/>
    <property type="match status" value="1"/>
</dbReference>
<reference evidence="1" key="2">
    <citation type="submission" date="2023-05" db="EMBL/GenBank/DDBJ databases">
        <authorList>
            <person name="Schelkunov M.I."/>
        </authorList>
    </citation>
    <scope>NUCLEOTIDE SEQUENCE</scope>
    <source>
        <strain evidence="1">Hsosn_3</strain>
        <tissue evidence="1">Leaf</tissue>
    </source>
</reference>
<name>A0AAD8HJ91_9APIA</name>
<protein>
    <submittedName>
        <fullName evidence="1">Uncharacterized protein</fullName>
    </submittedName>
</protein>
<gene>
    <name evidence="1" type="ORF">POM88_034439</name>
</gene>